<proteinExistence type="predicted"/>
<dbReference type="Proteomes" id="UP000188354">
    <property type="component" value="Chromosome LG18"/>
</dbReference>
<evidence type="ECO:0000313" key="2">
    <source>
        <dbReference type="Proteomes" id="UP000188354"/>
    </source>
</evidence>
<dbReference type="Gramene" id="OIV93491">
    <property type="protein sequence ID" value="OIV93491"/>
    <property type="gene ID" value="TanjilG_11073"/>
</dbReference>
<protein>
    <submittedName>
        <fullName evidence="1">Uncharacterized protein</fullName>
    </submittedName>
</protein>
<evidence type="ECO:0000313" key="1">
    <source>
        <dbReference type="EMBL" id="OIV93491.1"/>
    </source>
</evidence>
<reference evidence="1 2" key="1">
    <citation type="journal article" date="2017" name="Plant Biotechnol. J.">
        <title>A comprehensive draft genome sequence for lupin (Lupinus angustifolius), an emerging health food: insights into plant-microbe interactions and legume evolution.</title>
        <authorList>
            <person name="Hane J.K."/>
            <person name="Ming Y."/>
            <person name="Kamphuis L.G."/>
            <person name="Nelson M.N."/>
            <person name="Garg G."/>
            <person name="Atkins C.A."/>
            <person name="Bayer P.E."/>
            <person name="Bravo A."/>
            <person name="Bringans S."/>
            <person name="Cannon S."/>
            <person name="Edwards D."/>
            <person name="Foley R."/>
            <person name="Gao L.L."/>
            <person name="Harrison M.J."/>
            <person name="Huang W."/>
            <person name="Hurgobin B."/>
            <person name="Li S."/>
            <person name="Liu C.W."/>
            <person name="McGrath A."/>
            <person name="Morahan G."/>
            <person name="Murray J."/>
            <person name="Weller J."/>
            <person name="Jian J."/>
            <person name="Singh K.B."/>
        </authorList>
    </citation>
    <scope>NUCLEOTIDE SEQUENCE [LARGE SCALE GENOMIC DNA]</scope>
    <source>
        <strain evidence="2">cv. Tanjil</strain>
        <tissue evidence="1">Whole plant</tissue>
    </source>
</reference>
<sequence>MRLDSLQADSDHGVSTNTSWVMASTVDEFMDSSAISEMRLSPSDETGVLVGQFCPWDFNPH</sequence>
<keyword evidence="2" id="KW-1185">Reference proteome</keyword>
<dbReference type="AlphaFoldDB" id="A0A1J7FZA1"/>
<organism evidence="1 2">
    <name type="scientific">Lupinus angustifolius</name>
    <name type="common">Narrow-leaved blue lupine</name>
    <dbReference type="NCBI Taxonomy" id="3871"/>
    <lineage>
        <taxon>Eukaryota</taxon>
        <taxon>Viridiplantae</taxon>
        <taxon>Streptophyta</taxon>
        <taxon>Embryophyta</taxon>
        <taxon>Tracheophyta</taxon>
        <taxon>Spermatophyta</taxon>
        <taxon>Magnoliopsida</taxon>
        <taxon>eudicotyledons</taxon>
        <taxon>Gunneridae</taxon>
        <taxon>Pentapetalae</taxon>
        <taxon>rosids</taxon>
        <taxon>fabids</taxon>
        <taxon>Fabales</taxon>
        <taxon>Fabaceae</taxon>
        <taxon>Papilionoideae</taxon>
        <taxon>50 kb inversion clade</taxon>
        <taxon>genistoids sensu lato</taxon>
        <taxon>core genistoids</taxon>
        <taxon>Genisteae</taxon>
        <taxon>Lupinus</taxon>
    </lineage>
</organism>
<accession>A0A1J7FZA1</accession>
<dbReference type="EMBL" id="CM007378">
    <property type="protein sequence ID" value="OIV93491.1"/>
    <property type="molecule type" value="Genomic_DNA"/>
</dbReference>
<gene>
    <name evidence="1" type="ORF">TanjilG_11073</name>
</gene>
<name>A0A1J7FZA1_LUPAN</name>